<proteinExistence type="predicted"/>
<dbReference type="EMBL" id="CCNB01000042">
    <property type="protein sequence ID" value="CDX42700.1"/>
    <property type="molecule type" value="Genomic_DNA"/>
</dbReference>
<evidence type="ECO:0000256" key="1">
    <source>
        <dbReference type="SAM" id="MobiDB-lite"/>
    </source>
</evidence>
<feature type="region of interest" description="Disordered" evidence="1">
    <location>
        <begin position="1"/>
        <end position="68"/>
    </location>
</feature>
<evidence type="ECO:0000313" key="3">
    <source>
        <dbReference type="Proteomes" id="UP000046373"/>
    </source>
</evidence>
<name>A0A090FFD6_MESPL</name>
<sequence length="68" mass="7244">MPEDSSIAAHRPLQTDARSRDRRGTAGPLLLQADGAACPTNETMNRPIHGKNVRGGALERRIVPSKAG</sequence>
<reference evidence="2 3" key="1">
    <citation type="submission" date="2014-08" db="EMBL/GenBank/DDBJ databases">
        <authorList>
            <person name="Moulin Lionel"/>
        </authorList>
    </citation>
    <scope>NUCLEOTIDE SEQUENCE [LARGE SCALE GENOMIC DNA]</scope>
</reference>
<gene>
    <name evidence="2" type="ORF">MPLDJ20_50158</name>
</gene>
<accession>A0A090FFD6</accession>
<evidence type="ECO:0000313" key="2">
    <source>
        <dbReference type="EMBL" id="CDX42700.1"/>
    </source>
</evidence>
<organism evidence="2 3">
    <name type="scientific">Mesorhizobium plurifarium</name>
    <dbReference type="NCBI Taxonomy" id="69974"/>
    <lineage>
        <taxon>Bacteria</taxon>
        <taxon>Pseudomonadati</taxon>
        <taxon>Pseudomonadota</taxon>
        <taxon>Alphaproteobacteria</taxon>
        <taxon>Hyphomicrobiales</taxon>
        <taxon>Phyllobacteriaceae</taxon>
        <taxon>Mesorhizobium</taxon>
    </lineage>
</organism>
<dbReference type="Proteomes" id="UP000046373">
    <property type="component" value="Unassembled WGS sequence"/>
</dbReference>
<protein>
    <submittedName>
        <fullName evidence="2">Uncharacterized protein</fullName>
    </submittedName>
</protein>
<dbReference type="AlphaFoldDB" id="A0A090FFD6"/>